<organism evidence="7 8">
    <name type="scientific">Paenibacillus roseus</name>
    <dbReference type="NCBI Taxonomy" id="2798579"/>
    <lineage>
        <taxon>Bacteria</taxon>
        <taxon>Bacillati</taxon>
        <taxon>Bacillota</taxon>
        <taxon>Bacilli</taxon>
        <taxon>Bacillales</taxon>
        <taxon>Paenibacillaceae</taxon>
        <taxon>Paenibacillus</taxon>
    </lineage>
</organism>
<dbReference type="AlphaFoldDB" id="A0A934J956"/>
<dbReference type="GO" id="GO:0005829">
    <property type="term" value="C:cytosol"/>
    <property type="evidence" value="ECO:0007669"/>
    <property type="project" value="TreeGrafter"/>
</dbReference>
<dbReference type="GO" id="GO:0003700">
    <property type="term" value="F:DNA-binding transcription factor activity"/>
    <property type="evidence" value="ECO:0007669"/>
    <property type="project" value="TreeGrafter"/>
</dbReference>
<keyword evidence="1" id="KW-0805">Transcription regulation</keyword>
<evidence type="ECO:0000259" key="6">
    <source>
        <dbReference type="PROSITE" id="PS51063"/>
    </source>
</evidence>
<dbReference type="InterPro" id="IPR036388">
    <property type="entry name" value="WH-like_DNA-bd_sf"/>
</dbReference>
<dbReference type="Gene3D" id="2.60.120.10">
    <property type="entry name" value="Jelly Rolls"/>
    <property type="match status" value="1"/>
</dbReference>
<dbReference type="CDD" id="cd00038">
    <property type="entry name" value="CAP_ED"/>
    <property type="match status" value="1"/>
</dbReference>
<dbReference type="SUPFAM" id="SSF51206">
    <property type="entry name" value="cAMP-binding domain-like"/>
    <property type="match status" value="1"/>
</dbReference>
<comment type="caution">
    <text evidence="7">The sequence shown here is derived from an EMBL/GenBank/DDBJ whole genome shotgun (WGS) entry which is preliminary data.</text>
</comment>
<dbReference type="PROSITE" id="PS51063">
    <property type="entry name" value="HTH_CRP_2"/>
    <property type="match status" value="1"/>
</dbReference>
<evidence type="ECO:0000256" key="3">
    <source>
        <dbReference type="ARBA" id="ARBA00023159"/>
    </source>
</evidence>
<dbReference type="InterPro" id="IPR036390">
    <property type="entry name" value="WH_DNA-bd_sf"/>
</dbReference>
<dbReference type="SMART" id="SM00100">
    <property type="entry name" value="cNMP"/>
    <property type="match status" value="1"/>
</dbReference>
<evidence type="ECO:0000313" key="8">
    <source>
        <dbReference type="Proteomes" id="UP000640274"/>
    </source>
</evidence>
<keyword evidence="2" id="KW-0238">DNA-binding</keyword>
<dbReference type="Pfam" id="PF13545">
    <property type="entry name" value="HTH_Crp_2"/>
    <property type="match status" value="1"/>
</dbReference>
<gene>
    <name evidence="7" type="ORF">JFN88_15610</name>
</gene>
<dbReference type="InterPro" id="IPR012318">
    <property type="entry name" value="HTH_CRP"/>
</dbReference>
<proteinExistence type="predicted"/>
<dbReference type="PROSITE" id="PS50042">
    <property type="entry name" value="CNMP_BINDING_3"/>
    <property type="match status" value="1"/>
</dbReference>
<dbReference type="InterPro" id="IPR018490">
    <property type="entry name" value="cNMP-bd_dom_sf"/>
</dbReference>
<dbReference type="GO" id="GO:0003677">
    <property type="term" value="F:DNA binding"/>
    <property type="evidence" value="ECO:0007669"/>
    <property type="project" value="UniProtKB-KW"/>
</dbReference>
<dbReference type="InterPro" id="IPR000595">
    <property type="entry name" value="cNMP-bd_dom"/>
</dbReference>
<evidence type="ECO:0000259" key="5">
    <source>
        <dbReference type="PROSITE" id="PS50042"/>
    </source>
</evidence>
<evidence type="ECO:0000256" key="2">
    <source>
        <dbReference type="ARBA" id="ARBA00023125"/>
    </source>
</evidence>
<dbReference type="Gene3D" id="1.10.10.10">
    <property type="entry name" value="Winged helix-like DNA-binding domain superfamily/Winged helix DNA-binding domain"/>
    <property type="match status" value="1"/>
</dbReference>
<dbReference type="PANTHER" id="PTHR24567:SF74">
    <property type="entry name" value="HTH-TYPE TRANSCRIPTIONAL REGULATOR ARCR"/>
    <property type="match status" value="1"/>
</dbReference>
<sequence>MTAYESQVQDTGIRNTSCFSSESLVKLTEIMYDKKWPANTSLYEEGDHADKLYYLKSGSVKITKTSPDGKQIIMCIHQEGDLFGQVDPFQQSTHAFRADTLEDTVIGVIQQRDLEILLWRHGELAVEFMKWMGLMHRVTQTKFRDLMMFGKPGALCSTLIRLSNSYGVQRNDGIYISSKQTHTDLAEMIGATRESVNRMLNDLKARGVLSYDQQHLVIHDINYLRDICHCENCPKDICRM</sequence>
<dbReference type="Proteomes" id="UP000640274">
    <property type="component" value="Unassembled WGS sequence"/>
</dbReference>
<feature type="domain" description="HTH crp-type" evidence="6">
    <location>
        <begin position="149"/>
        <end position="222"/>
    </location>
</feature>
<dbReference type="EMBL" id="JAELUP010000089">
    <property type="protein sequence ID" value="MBJ6362645.1"/>
    <property type="molecule type" value="Genomic_DNA"/>
</dbReference>
<dbReference type="Pfam" id="PF00027">
    <property type="entry name" value="cNMP_binding"/>
    <property type="match status" value="1"/>
</dbReference>
<dbReference type="InterPro" id="IPR014710">
    <property type="entry name" value="RmlC-like_jellyroll"/>
</dbReference>
<dbReference type="SMART" id="SM00419">
    <property type="entry name" value="HTH_CRP"/>
    <property type="match status" value="1"/>
</dbReference>
<dbReference type="SUPFAM" id="SSF46785">
    <property type="entry name" value="Winged helix' DNA-binding domain"/>
    <property type="match status" value="1"/>
</dbReference>
<dbReference type="RefSeq" id="WP_199020191.1">
    <property type="nucleotide sequence ID" value="NZ_JAELUP010000089.1"/>
</dbReference>
<evidence type="ECO:0000256" key="1">
    <source>
        <dbReference type="ARBA" id="ARBA00023015"/>
    </source>
</evidence>
<keyword evidence="4" id="KW-0804">Transcription</keyword>
<evidence type="ECO:0000256" key="4">
    <source>
        <dbReference type="ARBA" id="ARBA00023163"/>
    </source>
</evidence>
<reference evidence="7" key="1">
    <citation type="submission" date="2020-12" db="EMBL/GenBank/DDBJ databases">
        <authorList>
            <person name="Huq M.A."/>
        </authorList>
    </citation>
    <scope>NUCLEOTIDE SEQUENCE</scope>
    <source>
        <strain evidence="7">MAHUQ-46</strain>
    </source>
</reference>
<dbReference type="CDD" id="cd00092">
    <property type="entry name" value="HTH_CRP"/>
    <property type="match status" value="1"/>
</dbReference>
<dbReference type="InterPro" id="IPR050397">
    <property type="entry name" value="Env_Response_Regulators"/>
</dbReference>
<feature type="domain" description="Cyclic nucleotide-binding" evidence="5">
    <location>
        <begin position="19"/>
        <end position="118"/>
    </location>
</feature>
<evidence type="ECO:0000313" key="7">
    <source>
        <dbReference type="EMBL" id="MBJ6362645.1"/>
    </source>
</evidence>
<name>A0A934J956_9BACL</name>
<protein>
    <submittedName>
        <fullName evidence="7">Crp/Fnr family transcriptional regulator</fullName>
    </submittedName>
</protein>
<dbReference type="PANTHER" id="PTHR24567">
    <property type="entry name" value="CRP FAMILY TRANSCRIPTIONAL REGULATORY PROTEIN"/>
    <property type="match status" value="1"/>
</dbReference>
<keyword evidence="3" id="KW-0010">Activator</keyword>
<keyword evidence="8" id="KW-1185">Reference proteome</keyword>
<accession>A0A934J956</accession>